<dbReference type="InterPro" id="IPR002049">
    <property type="entry name" value="LE_dom"/>
</dbReference>
<sequence length="160" mass="17395">MEWGGGDYDHEPADLLCNCSSEGVVDPDDCDGETGQCSCLPGYTGLQCEDCEDGHFSNGSTGCLHCGCDSYGAINDRCNRLPAVLDQFRVPTSSTPRWLEHVSRSQAGFRWACGCTPPSWHTSGLHTFHQDKTAVLLSDVKLESDSTVQDRHSLHISRSG</sequence>
<evidence type="ECO:0000256" key="2">
    <source>
        <dbReference type="ARBA" id="ARBA00022737"/>
    </source>
</evidence>
<dbReference type="GO" id="GO:0005604">
    <property type="term" value="C:basement membrane"/>
    <property type="evidence" value="ECO:0007669"/>
    <property type="project" value="UniProtKB-ARBA"/>
</dbReference>
<comment type="caution">
    <text evidence="6">Lacks conserved residue(s) required for the propagation of feature annotation.</text>
</comment>
<dbReference type="PRINTS" id="PR00011">
    <property type="entry name" value="EGFLAMININ"/>
</dbReference>
<reference evidence="8" key="1">
    <citation type="journal article" date="2023" name="Science">
        <title>Genome structures resolve the early diversification of teleost fishes.</title>
        <authorList>
            <person name="Parey E."/>
            <person name="Louis A."/>
            <person name="Montfort J."/>
            <person name="Bouchez O."/>
            <person name="Roques C."/>
            <person name="Iampietro C."/>
            <person name="Lluch J."/>
            <person name="Castinel A."/>
            <person name="Donnadieu C."/>
            <person name="Desvignes T."/>
            <person name="Floi Bucao C."/>
            <person name="Jouanno E."/>
            <person name="Wen M."/>
            <person name="Mejri S."/>
            <person name="Dirks R."/>
            <person name="Jansen H."/>
            <person name="Henkel C."/>
            <person name="Chen W.J."/>
            <person name="Zahm M."/>
            <person name="Cabau C."/>
            <person name="Klopp C."/>
            <person name="Thompson A.W."/>
            <person name="Robinson-Rechavi M."/>
            <person name="Braasch I."/>
            <person name="Lecointre G."/>
            <person name="Bobe J."/>
            <person name="Postlethwait J.H."/>
            <person name="Berthelot C."/>
            <person name="Roest Crollius H."/>
            <person name="Guiguen Y."/>
        </authorList>
    </citation>
    <scope>NUCLEOTIDE SEQUENCE</scope>
    <source>
        <strain evidence="8">WJC10195</strain>
    </source>
</reference>
<dbReference type="Proteomes" id="UP001152622">
    <property type="component" value="Chromosome 11"/>
</dbReference>
<name>A0A9Q1EWL9_SYNKA</name>
<gene>
    <name evidence="8" type="ORF">SKAU_G00278620</name>
</gene>
<feature type="disulfide bond" evidence="6">
    <location>
        <begin position="39"/>
        <end position="48"/>
    </location>
</feature>
<evidence type="ECO:0000313" key="8">
    <source>
        <dbReference type="EMBL" id="KAJ8346461.1"/>
    </source>
</evidence>
<evidence type="ECO:0000313" key="9">
    <source>
        <dbReference type="Proteomes" id="UP001152622"/>
    </source>
</evidence>
<keyword evidence="1" id="KW-0732">Signal</keyword>
<keyword evidence="3 6" id="KW-1015">Disulfide bond</keyword>
<accession>A0A9Q1EWL9</accession>
<dbReference type="AlphaFoldDB" id="A0A9Q1EWL9"/>
<dbReference type="EMBL" id="JAINUF010000011">
    <property type="protein sequence ID" value="KAJ8346461.1"/>
    <property type="molecule type" value="Genomic_DNA"/>
</dbReference>
<evidence type="ECO:0000256" key="3">
    <source>
        <dbReference type="ARBA" id="ARBA00023157"/>
    </source>
</evidence>
<proteinExistence type="predicted"/>
<dbReference type="SUPFAM" id="SSF57196">
    <property type="entry name" value="EGF/Laminin"/>
    <property type="match status" value="1"/>
</dbReference>
<evidence type="ECO:0000256" key="4">
    <source>
        <dbReference type="ARBA" id="ARBA00023180"/>
    </source>
</evidence>
<evidence type="ECO:0000256" key="5">
    <source>
        <dbReference type="ARBA" id="ARBA00023292"/>
    </source>
</evidence>
<dbReference type="FunFam" id="2.10.25.10:FF:000188">
    <property type="entry name" value="Laminin subunit gamma 2"/>
    <property type="match status" value="1"/>
</dbReference>
<dbReference type="CDD" id="cd00055">
    <property type="entry name" value="EGF_Lam"/>
    <property type="match status" value="1"/>
</dbReference>
<dbReference type="PROSITE" id="PS01248">
    <property type="entry name" value="EGF_LAM_1"/>
    <property type="match status" value="1"/>
</dbReference>
<protein>
    <recommendedName>
        <fullName evidence="7">Laminin EGF-like domain-containing protein</fullName>
    </recommendedName>
</protein>
<dbReference type="OrthoDB" id="8962917at2759"/>
<evidence type="ECO:0000256" key="6">
    <source>
        <dbReference type="PROSITE-ProRule" id="PRU00460"/>
    </source>
</evidence>
<evidence type="ECO:0000259" key="7">
    <source>
        <dbReference type="PROSITE" id="PS50027"/>
    </source>
</evidence>
<dbReference type="Gene3D" id="2.10.25.10">
    <property type="entry name" value="Laminin"/>
    <property type="match status" value="1"/>
</dbReference>
<dbReference type="Pfam" id="PF00053">
    <property type="entry name" value="EGF_laminin"/>
    <property type="match status" value="1"/>
</dbReference>
<organism evidence="8 9">
    <name type="scientific">Synaphobranchus kaupii</name>
    <name type="common">Kaup's arrowtooth eel</name>
    <dbReference type="NCBI Taxonomy" id="118154"/>
    <lineage>
        <taxon>Eukaryota</taxon>
        <taxon>Metazoa</taxon>
        <taxon>Chordata</taxon>
        <taxon>Craniata</taxon>
        <taxon>Vertebrata</taxon>
        <taxon>Euteleostomi</taxon>
        <taxon>Actinopterygii</taxon>
        <taxon>Neopterygii</taxon>
        <taxon>Teleostei</taxon>
        <taxon>Anguilliformes</taxon>
        <taxon>Synaphobranchidae</taxon>
        <taxon>Synaphobranchus</taxon>
    </lineage>
</organism>
<dbReference type="SMART" id="SM00180">
    <property type="entry name" value="EGF_Lam"/>
    <property type="match status" value="1"/>
</dbReference>
<feature type="domain" description="Laminin EGF-like" evidence="7">
    <location>
        <begin position="17"/>
        <end position="65"/>
    </location>
</feature>
<evidence type="ECO:0000256" key="1">
    <source>
        <dbReference type="ARBA" id="ARBA00022729"/>
    </source>
</evidence>
<keyword evidence="2" id="KW-0677">Repeat</keyword>
<keyword evidence="5 6" id="KW-0424">Laminin EGF-like domain</keyword>
<comment type="caution">
    <text evidence="8">The sequence shown here is derived from an EMBL/GenBank/DDBJ whole genome shotgun (WGS) entry which is preliminary data.</text>
</comment>
<keyword evidence="4" id="KW-0325">Glycoprotein</keyword>
<dbReference type="PROSITE" id="PS50027">
    <property type="entry name" value="EGF_LAM_2"/>
    <property type="match status" value="1"/>
</dbReference>
<keyword evidence="9" id="KW-1185">Reference proteome</keyword>